<sequence>MPLTCTTKQVPAQSRPTMGPSAFCGIFLGSWPKTQRRTYRYESTYKNETKITYCIIHLFS</sequence>
<dbReference type="AlphaFoldDB" id="A0A0E9UUI1"/>
<proteinExistence type="predicted"/>
<dbReference type="EMBL" id="GBXM01039110">
    <property type="protein sequence ID" value="JAH69467.1"/>
    <property type="molecule type" value="Transcribed_RNA"/>
</dbReference>
<accession>A0A0E9UUI1</accession>
<evidence type="ECO:0000313" key="1">
    <source>
        <dbReference type="EMBL" id="JAH69467.1"/>
    </source>
</evidence>
<organism evidence="1">
    <name type="scientific">Anguilla anguilla</name>
    <name type="common">European freshwater eel</name>
    <name type="synonym">Muraena anguilla</name>
    <dbReference type="NCBI Taxonomy" id="7936"/>
    <lineage>
        <taxon>Eukaryota</taxon>
        <taxon>Metazoa</taxon>
        <taxon>Chordata</taxon>
        <taxon>Craniata</taxon>
        <taxon>Vertebrata</taxon>
        <taxon>Euteleostomi</taxon>
        <taxon>Actinopterygii</taxon>
        <taxon>Neopterygii</taxon>
        <taxon>Teleostei</taxon>
        <taxon>Anguilliformes</taxon>
        <taxon>Anguillidae</taxon>
        <taxon>Anguilla</taxon>
    </lineage>
</organism>
<reference evidence="1" key="1">
    <citation type="submission" date="2014-11" db="EMBL/GenBank/DDBJ databases">
        <authorList>
            <person name="Amaro Gonzalez C."/>
        </authorList>
    </citation>
    <scope>NUCLEOTIDE SEQUENCE</scope>
</reference>
<protein>
    <submittedName>
        <fullName evidence="1">Uncharacterized protein</fullName>
    </submittedName>
</protein>
<name>A0A0E9UUI1_ANGAN</name>
<reference evidence="1" key="2">
    <citation type="journal article" date="2015" name="Fish Shellfish Immunol.">
        <title>Early steps in the European eel (Anguilla anguilla)-Vibrio vulnificus interaction in the gills: Role of the RtxA13 toxin.</title>
        <authorList>
            <person name="Callol A."/>
            <person name="Pajuelo D."/>
            <person name="Ebbesson L."/>
            <person name="Teles M."/>
            <person name="MacKenzie S."/>
            <person name="Amaro C."/>
        </authorList>
    </citation>
    <scope>NUCLEOTIDE SEQUENCE</scope>
</reference>